<dbReference type="Gene3D" id="3.90.1010.20">
    <property type="match status" value="1"/>
</dbReference>
<keyword evidence="1" id="KW-0732">Signal</keyword>
<reference evidence="2" key="1">
    <citation type="submission" date="2022-12" db="EMBL/GenBank/DDBJ databases">
        <title>Reference genome sequencing for broad-spectrum identification of bacterial and archaeal isolates by mass spectrometry.</title>
        <authorList>
            <person name="Sekiguchi Y."/>
            <person name="Tourlousse D.M."/>
        </authorList>
    </citation>
    <scope>NUCLEOTIDE SEQUENCE</scope>
    <source>
        <strain evidence="2">10succ1</strain>
    </source>
</reference>
<protein>
    <recommendedName>
        <fullName evidence="4">FMN-binding domain-containing protein</fullName>
    </recommendedName>
</protein>
<dbReference type="EMBL" id="BSDY01000007">
    <property type="protein sequence ID" value="GLI56191.1"/>
    <property type="molecule type" value="Genomic_DNA"/>
</dbReference>
<sequence>MKKISKLMALFALVSSMTMAGEYIPGTYRGAQESTHKRGFSYTNFITMIVGEEGRIDQVIIDATFPVDARDLNKGFTTKQLMGESYGMKAASGIGREWNEQADAIAAHVVENQGISFEVNEDKTTDAIAGASMKVNYYVSILEELIAQARAK</sequence>
<evidence type="ECO:0000313" key="3">
    <source>
        <dbReference type="Proteomes" id="UP001144471"/>
    </source>
</evidence>
<proteinExistence type="predicted"/>
<keyword evidence="3" id="KW-1185">Reference proteome</keyword>
<accession>A0A9W6LMC3</accession>
<dbReference type="AlphaFoldDB" id="A0A9W6LMC3"/>
<gene>
    <name evidence="2" type="ORF">PM10SUCC1_17050</name>
</gene>
<name>A0A9W6LMC3_9FUSO</name>
<organism evidence="2 3">
    <name type="scientific">Propionigenium maris DSM 9537</name>
    <dbReference type="NCBI Taxonomy" id="1123000"/>
    <lineage>
        <taxon>Bacteria</taxon>
        <taxon>Fusobacteriati</taxon>
        <taxon>Fusobacteriota</taxon>
        <taxon>Fusobacteriia</taxon>
        <taxon>Fusobacteriales</taxon>
        <taxon>Fusobacteriaceae</taxon>
        <taxon>Propionigenium</taxon>
    </lineage>
</organism>
<dbReference type="Proteomes" id="UP001144471">
    <property type="component" value="Unassembled WGS sequence"/>
</dbReference>
<feature type="chain" id="PRO_5040730702" description="FMN-binding domain-containing protein" evidence="1">
    <location>
        <begin position="21"/>
        <end position="152"/>
    </location>
</feature>
<evidence type="ECO:0000256" key="1">
    <source>
        <dbReference type="SAM" id="SignalP"/>
    </source>
</evidence>
<comment type="caution">
    <text evidence="2">The sequence shown here is derived from an EMBL/GenBank/DDBJ whole genome shotgun (WGS) entry which is preliminary data.</text>
</comment>
<evidence type="ECO:0008006" key="4">
    <source>
        <dbReference type="Google" id="ProtNLM"/>
    </source>
</evidence>
<feature type="signal peptide" evidence="1">
    <location>
        <begin position="1"/>
        <end position="20"/>
    </location>
</feature>
<evidence type="ECO:0000313" key="2">
    <source>
        <dbReference type="EMBL" id="GLI56191.1"/>
    </source>
</evidence>
<dbReference type="RefSeq" id="WP_281835160.1">
    <property type="nucleotide sequence ID" value="NZ_BSDY01000007.1"/>
</dbReference>